<dbReference type="InParanoid" id="A0A1X7TLU5"/>
<dbReference type="GO" id="GO:0005737">
    <property type="term" value="C:cytoplasm"/>
    <property type="evidence" value="ECO:0007669"/>
    <property type="project" value="TreeGrafter"/>
</dbReference>
<dbReference type="GO" id="GO:0005654">
    <property type="term" value="C:nucleoplasm"/>
    <property type="evidence" value="ECO:0007669"/>
    <property type="project" value="TreeGrafter"/>
</dbReference>
<dbReference type="PANTHER" id="PTHR13710:SF157">
    <property type="entry name" value="DNA HELICASE"/>
    <property type="match status" value="1"/>
</dbReference>
<evidence type="ECO:0000256" key="1">
    <source>
        <dbReference type="ARBA" id="ARBA00005446"/>
    </source>
</evidence>
<keyword evidence="4" id="KW-1185">Reference proteome</keyword>
<dbReference type="GO" id="GO:0003676">
    <property type="term" value="F:nucleic acid binding"/>
    <property type="evidence" value="ECO:0007669"/>
    <property type="project" value="InterPro"/>
</dbReference>
<sequence length="303" mass="33622">MSLTAADALSLAEAKVGITLKDKQREAVLAVLQNKDVFCVLPTGYGKSLIYGILPMAFDYMLGREVGVSIVVCICPLTSLMLDQRSNFTSKGICVEYVGEIQHDQDVIKKIVSGNVPLILISPENITRNPLYRGMLHNKVFKDNMVVLAIDEAHCVKTWGDHFRTAFAELGHIRSSLPNVPVIAATATATKTTFEAVVKSLLMENVVVIGISPCRDNIFLTVTSVSLSEFANNVYTQLRKEGLNYPKTVIFCRSYSDCNLVYDNLELFLGPYITYPPGKLIVRQYRLLDLYTRASTDDVKKSP</sequence>
<dbReference type="GO" id="GO:0000723">
    <property type="term" value="P:telomere maintenance"/>
    <property type="evidence" value="ECO:0007669"/>
    <property type="project" value="TreeGrafter"/>
</dbReference>
<dbReference type="EnsemblMetazoa" id="Aqu2.1.15736_001">
    <property type="protein sequence ID" value="Aqu2.1.15736_001"/>
    <property type="gene ID" value="Aqu2.1.15736"/>
</dbReference>
<dbReference type="SUPFAM" id="SSF52540">
    <property type="entry name" value="P-loop containing nucleoside triphosphate hydrolases"/>
    <property type="match status" value="1"/>
</dbReference>
<dbReference type="Gene3D" id="3.40.50.300">
    <property type="entry name" value="P-loop containing nucleotide triphosphate hydrolases"/>
    <property type="match status" value="1"/>
</dbReference>
<evidence type="ECO:0000313" key="3">
    <source>
        <dbReference type="EnsemblMetazoa" id="Aqu2.1.15736_001"/>
    </source>
</evidence>
<evidence type="ECO:0000313" key="4">
    <source>
        <dbReference type="Proteomes" id="UP000007879"/>
    </source>
</evidence>
<name>A0A1X7TLU5_AMPQE</name>
<dbReference type="SMART" id="SM00487">
    <property type="entry name" value="DEXDc"/>
    <property type="match status" value="1"/>
</dbReference>
<dbReference type="Proteomes" id="UP000007879">
    <property type="component" value="Unassembled WGS sequence"/>
</dbReference>
<organism evidence="3">
    <name type="scientific">Amphimedon queenslandica</name>
    <name type="common">Sponge</name>
    <dbReference type="NCBI Taxonomy" id="400682"/>
    <lineage>
        <taxon>Eukaryota</taxon>
        <taxon>Metazoa</taxon>
        <taxon>Porifera</taxon>
        <taxon>Demospongiae</taxon>
        <taxon>Heteroscleromorpha</taxon>
        <taxon>Haplosclerida</taxon>
        <taxon>Niphatidae</taxon>
        <taxon>Amphimedon</taxon>
    </lineage>
</organism>
<gene>
    <name evidence="3" type="primary">105314669</name>
</gene>
<dbReference type="STRING" id="400682.A0A1X7TLU5"/>
<comment type="similarity">
    <text evidence="1">Belongs to the helicase family. RecQ subfamily.</text>
</comment>
<dbReference type="Pfam" id="PF00270">
    <property type="entry name" value="DEAD"/>
    <property type="match status" value="1"/>
</dbReference>
<dbReference type="InterPro" id="IPR014001">
    <property type="entry name" value="Helicase_ATP-bd"/>
</dbReference>
<dbReference type="EnsemblMetazoa" id="XM_020003328.1">
    <property type="protein sequence ID" value="XP_019858887.1"/>
    <property type="gene ID" value="LOC105314669"/>
</dbReference>
<dbReference type="GO" id="GO:0005524">
    <property type="term" value="F:ATP binding"/>
    <property type="evidence" value="ECO:0007669"/>
    <property type="project" value="InterPro"/>
</dbReference>
<dbReference type="eggNOG" id="KOG0351">
    <property type="taxonomic scope" value="Eukaryota"/>
</dbReference>
<feature type="domain" description="Helicase ATP-binding" evidence="2">
    <location>
        <begin position="28"/>
        <end position="207"/>
    </location>
</feature>
<dbReference type="OMA" id="TRGHELF"/>
<dbReference type="InterPro" id="IPR011545">
    <property type="entry name" value="DEAD/DEAH_box_helicase_dom"/>
</dbReference>
<reference evidence="3" key="2">
    <citation type="submission" date="2017-05" db="UniProtKB">
        <authorList>
            <consortium name="EnsemblMetazoa"/>
        </authorList>
    </citation>
    <scope>IDENTIFICATION</scope>
</reference>
<protein>
    <recommendedName>
        <fullName evidence="2">Helicase ATP-binding domain-containing protein</fullName>
    </recommendedName>
</protein>
<dbReference type="PROSITE" id="PS51192">
    <property type="entry name" value="HELICASE_ATP_BIND_1"/>
    <property type="match status" value="1"/>
</dbReference>
<dbReference type="GO" id="GO:0000724">
    <property type="term" value="P:double-strand break repair via homologous recombination"/>
    <property type="evidence" value="ECO:0007669"/>
    <property type="project" value="TreeGrafter"/>
</dbReference>
<dbReference type="GO" id="GO:0005694">
    <property type="term" value="C:chromosome"/>
    <property type="evidence" value="ECO:0007669"/>
    <property type="project" value="TreeGrafter"/>
</dbReference>
<dbReference type="OrthoDB" id="5409596at2759"/>
<accession>A0A1X7TLU5</accession>
<evidence type="ECO:0000259" key="2">
    <source>
        <dbReference type="PROSITE" id="PS51192"/>
    </source>
</evidence>
<dbReference type="GO" id="GO:0043138">
    <property type="term" value="F:3'-5' DNA helicase activity"/>
    <property type="evidence" value="ECO:0007669"/>
    <property type="project" value="TreeGrafter"/>
</dbReference>
<dbReference type="AlphaFoldDB" id="A0A1X7TLU5"/>
<dbReference type="PANTHER" id="PTHR13710">
    <property type="entry name" value="DNA HELICASE RECQ FAMILY MEMBER"/>
    <property type="match status" value="1"/>
</dbReference>
<reference evidence="4" key="1">
    <citation type="journal article" date="2010" name="Nature">
        <title>The Amphimedon queenslandica genome and the evolution of animal complexity.</title>
        <authorList>
            <person name="Srivastava M."/>
            <person name="Simakov O."/>
            <person name="Chapman J."/>
            <person name="Fahey B."/>
            <person name="Gauthier M.E."/>
            <person name="Mitros T."/>
            <person name="Richards G.S."/>
            <person name="Conaco C."/>
            <person name="Dacre M."/>
            <person name="Hellsten U."/>
            <person name="Larroux C."/>
            <person name="Putnam N.H."/>
            <person name="Stanke M."/>
            <person name="Adamska M."/>
            <person name="Darling A."/>
            <person name="Degnan S.M."/>
            <person name="Oakley T.H."/>
            <person name="Plachetzki D.C."/>
            <person name="Zhai Y."/>
            <person name="Adamski M."/>
            <person name="Calcino A."/>
            <person name="Cummins S.F."/>
            <person name="Goodstein D.M."/>
            <person name="Harris C."/>
            <person name="Jackson D.J."/>
            <person name="Leys S.P."/>
            <person name="Shu S."/>
            <person name="Woodcroft B.J."/>
            <person name="Vervoort M."/>
            <person name="Kosik K.S."/>
            <person name="Manning G."/>
            <person name="Degnan B.M."/>
            <person name="Rokhsar D.S."/>
        </authorList>
    </citation>
    <scope>NUCLEOTIDE SEQUENCE [LARGE SCALE GENOMIC DNA]</scope>
</reference>
<dbReference type="GO" id="GO:0009378">
    <property type="term" value="F:four-way junction helicase activity"/>
    <property type="evidence" value="ECO:0007669"/>
    <property type="project" value="TreeGrafter"/>
</dbReference>
<proteinExistence type="inferred from homology"/>
<dbReference type="KEGG" id="aqu:105314669"/>
<dbReference type="InterPro" id="IPR027417">
    <property type="entry name" value="P-loop_NTPase"/>
</dbReference>